<organism evidence="2 3">
    <name type="scientific">Deefgea tanakiae</name>
    <dbReference type="NCBI Taxonomy" id="2865840"/>
    <lineage>
        <taxon>Bacteria</taxon>
        <taxon>Pseudomonadati</taxon>
        <taxon>Pseudomonadota</taxon>
        <taxon>Betaproteobacteria</taxon>
        <taxon>Neisseriales</taxon>
        <taxon>Chitinibacteraceae</taxon>
        <taxon>Deefgea</taxon>
    </lineage>
</organism>
<feature type="chain" id="PRO_5046248631" evidence="1">
    <location>
        <begin position="23"/>
        <end position="99"/>
    </location>
</feature>
<dbReference type="EMBL" id="CP081150">
    <property type="protein sequence ID" value="QZA79001.1"/>
    <property type="molecule type" value="Genomic_DNA"/>
</dbReference>
<sequence length="99" mass="10462">MLRKSLVSLIAAGFMMPSAAHAELIDGLLNVNDILGSLCGQRMIVLWVDETEQMPPCVMAYSAGCVEAQGNGPQSCIQQVQALSVESGQLQPTDAVSVK</sequence>
<evidence type="ECO:0000256" key="1">
    <source>
        <dbReference type="SAM" id="SignalP"/>
    </source>
</evidence>
<keyword evidence="1" id="KW-0732">Signal</keyword>
<name>A0ABX8Z8W3_9NEIS</name>
<evidence type="ECO:0000313" key="2">
    <source>
        <dbReference type="EMBL" id="QZA79001.1"/>
    </source>
</evidence>
<reference evidence="2 3" key="1">
    <citation type="submission" date="2021-08" db="EMBL/GenBank/DDBJ databases">
        <title>complete genome sequencing of Deefgea sp. D25.</title>
        <authorList>
            <person name="Bae J.-W."/>
            <person name="Gim D.-H."/>
        </authorList>
    </citation>
    <scope>NUCLEOTIDE SEQUENCE [LARGE SCALE GENOMIC DNA]</scope>
    <source>
        <strain evidence="2 3">D25</strain>
    </source>
</reference>
<dbReference type="RefSeq" id="WP_221007520.1">
    <property type="nucleotide sequence ID" value="NZ_CP081150.1"/>
</dbReference>
<dbReference type="Proteomes" id="UP000825679">
    <property type="component" value="Chromosome"/>
</dbReference>
<evidence type="ECO:0000313" key="3">
    <source>
        <dbReference type="Proteomes" id="UP000825679"/>
    </source>
</evidence>
<accession>A0ABX8Z8W3</accession>
<proteinExistence type="predicted"/>
<protein>
    <submittedName>
        <fullName evidence="2">Uncharacterized protein</fullName>
    </submittedName>
</protein>
<feature type="signal peptide" evidence="1">
    <location>
        <begin position="1"/>
        <end position="22"/>
    </location>
</feature>
<keyword evidence="3" id="KW-1185">Reference proteome</keyword>
<gene>
    <name evidence="2" type="ORF">K4H28_06285</name>
</gene>